<dbReference type="PANTHER" id="PTHR10829:SF56">
    <property type="entry name" value="ADF-H DOMAIN-CONTAINING PROTEIN"/>
    <property type="match status" value="1"/>
</dbReference>
<dbReference type="GO" id="GO:0030427">
    <property type="term" value="C:site of polarized growth"/>
    <property type="evidence" value="ECO:0007669"/>
    <property type="project" value="TreeGrafter"/>
</dbReference>
<comment type="subcellular location">
    <subcellularLocation>
        <location evidence="1">Cytoplasm</location>
        <location evidence="1">Cytoskeleton</location>
    </subcellularLocation>
</comment>
<dbReference type="GO" id="GO:0005884">
    <property type="term" value="C:actin filament"/>
    <property type="evidence" value="ECO:0007669"/>
    <property type="project" value="TreeGrafter"/>
</dbReference>
<dbReference type="Gene3D" id="3.40.20.10">
    <property type="entry name" value="Severin"/>
    <property type="match status" value="1"/>
</dbReference>
<dbReference type="CDD" id="cd11282">
    <property type="entry name" value="ADF_coactosin_like"/>
    <property type="match status" value="1"/>
</dbReference>
<dbReference type="FunFam" id="3.40.20.10:FF:000018">
    <property type="entry name" value="Coactosin-like 1"/>
    <property type="match status" value="1"/>
</dbReference>
<keyword evidence="3" id="KW-0009">Actin-binding</keyword>
<feature type="domain" description="ADF-H" evidence="6">
    <location>
        <begin position="1"/>
        <end position="134"/>
    </location>
</feature>
<dbReference type="AlphaFoldDB" id="A0A1Y2AT36"/>
<reference evidence="7 8" key="1">
    <citation type="submission" date="2016-07" db="EMBL/GenBank/DDBJ databases">
        <title>Pervasive Adenine N6-methylation of Active Genes in Fungi.</title>
        <authorList>
            <consortium name="DOE Joint Genome Institute"/>
            <person name="Mondo S.J."/>
            <person name="Dannebaum R.O."/>
            <person name="Kuo R.C."/>
            <person name="Labutti K."/>
            <person name="Haridas S."/>
            <person name="Kuo A."/>
            <person name="Salamov A."/>
            <person name="Ahrendt S.R."/>
            <person name="Lipzen A."/>
            <person name="Sullivan W."/>
            <person name="Andreopoulos W.B."/>
            <person name="Clum A."/>
            <person name="Lindquist E."/>
            <person name="Daum C."/>
            <person name="Ramamoorthy G.K."/>
            <person name="Gryganskyi A."/>
            <person name="Culley D."/>
            <person name="Magnuson J.K."/>
            <person name="James T.Y."/>
            <person name="O'Malley M.A."/>
            <person name="Stajich J.E."/>
            <person name="Spatafora J.W."/>
            <person name="Visel A."/>
            <person name="Grigoriev I.V."/>
        </authorList>
    </citation>
    <scope>NUCLEOTIDE SEQUENCE [LARGE SCALE GENOMIC DNA]</scope>
    <source>
        <strain evidence="7 8">68-887.2</strain>
    </source>
</reference>
<dbReference type="InterPro" id="IPR002108">
    <property type="entry name" value="ADF-H"/>
</dbReference>
<name>A0A1Y2AT36_9TREE</name>
<organism evidence="7 8">
    <name type="scientific">Naematelia encephala</name>
    <dbReference type="NCBI Taxonomy" id="71784"/>
    <lineage>
        <taxon>Eukaryota</taxon>
        <taxon>Fungi</taxon>
        <taxon>Dikarya</taxon>
        <taxon>Basidiomycota</taxon>
        <taxon>Agaricomycotina</taxon>
        <taxon>Tremellomycetes</taxon>
        <taxon>Tremellales</taxon>
        <taxon>Naemateliaceae</taxon>
        <taxon>Naematelia</taxon>
    </lineage>
</organism>
<dbReference type="Proteomes" id="UP000193986">
    <property type="component" value="Unassembled WGS sequence"/>
</dbReference>
<dbReference type="PANTHER" id="PTHR10829">
    <property type="entry name" value="CORTACTIN AND DREBRIN"/>
    <property type="match status" value="1"/>
</dbReference>
<dbReference type="GO" id="GO:0030833">
    <property type="term" value="P:regulation of actin filament polymerization"/>
    <property type="evidence" value="ECO:0007669"/>
    <property type="project" value="TreeGrafter"/>
</dbReference>
<dbReference type="SMART" id="SM00102">
    <property type="entry name" value="ADF"/>
    <property type="match status" value="1"/>
</dbReference>
<evidence type="ECO:0000256" key="3">
    <source>
        <dbReference type="ARBA" id="ARBA00023203"/>
    </source>
</evidence>
<dbReference type="STRING" id="71784.A0A1Y2AT36"/>
<proteinExistence type="inferred from homology"/>
<keyword evidence="2" id="KW-0963">Cytoplasm</keyword>
<evidence type="ECO:0000259" key="6">
    <source>
        <dbReference type="PROSITE" id="PS51263"/>
    </source>
</evidence>
<dbReference type="SUPFAM" id="SSF55753">
    <property type="entry name" value="Actin depolymerizing proteins"/>
    <property type="match status" value="1"/>
</dbReference>
<sequence length="147" mass="16606">MADVKDPKIEEAYELIRKDDNDTNWLLLDYESDKSNTLHLTATGSGGLAEFTAALQPSRASFGYVRVKYANDEHSFREKFCLVIWIGEEVKVMRRARVSIHTADVKNVLRAYSIEVSASSLADLKEADIVQRMRKAGGANYDRAKFD</sequence>
<comment type="caution">
    <text evidence="7">The sequence shown here is derived from an EMBL/GenBank/DDBJ whole genome shotgun (WGS) entry which is preliminary data.</text>
</comment>
<evidence type="ECO:0000256" key="5">
    <source>
        <dbReference type="ARBA" id="ARBA00038052"/>
    </source>
</evidence>
<protein>
    <recommendedName>
        <fullName evidence="6">ADF-H domain-containing protein</fullName>
    </recommendedName>
</protein>
<comment type="similarity">
    <text evidence="5">Belongs to the actin-binding proteins ADF family. Coactosin subfamily.</text>
</comment>
<dbReference type="OrthoDB" id="20822at2759"/>
<dbReference type="GO" id="GO:0030864">
    <property type="term" value="C:cortical actin cytoskeleton"/>
    <property type="evidence" value="ECO:0007669"/>
    <property type="project" value="TreeGrafter"/>
</dbReference>
<dbReference type="PROSITE" id="PS51263">
    <property type="entry name" value="ADF_H"/>
    <property type="match status" value="1"/>
</dbReference>
<evidence type="ECO:0000256" key="4">
    <source>
        <dbReference type="ARBA" id="ARBA00023212"/>
    </source>
</evidence>
<gene>
    <name evidence="7" type="ORF">BCR39DRAFT_543048</name>
</gene>
<evidence type="ECO:0000256" key="2">
    <source>
        <dbReference type="ARBA" id="ARBA00022490"/>
    </source>
</evidence>
<keyword evidence="4" id="KW-0206">Cytoskeleton</keyword>
<evidence type="ECO:0000256" key="1">
    <source>
        <dbReference type="ARBA" id="ARBA00004245"/>
    </source>
</evidence>
<dbReference type="Pfam" id="PF00241">
    <property type="entry name" value="Cofilin_ADF"/>
    <property type="match status" value="1"/>
</dbReference>
<evidence type="ECO:0000313" key="7">
    <source>
        <dbReference type="EMBL" id="ORY25712.1"/>
    </source>
</evidence>
<dbReference type="InParanoid" id="A0A1Y2AT36"/>
<dbReference type="GO" id="GO:0051015">
    <property type="term" value="F:actin filament binding"/>
    <property type="evidence" value="ECO:0007669"/>
    <property type="project" value="TreeGrafter"/>
</dbReference>
<accession>A0A1Y2AT36</accession>
<evidence type="ECO:0000313" key="8">
    <source>
        <dbReference type="Proteomes" id="UP000193986"/>
    </source>
</evidence>
<keyword evidence="8" id="KW-1185">Reference proteome</keyword>
<dbReference type="EMBL" id="MCFC01000054">
    <property type="protein sequence ID" value="ORY25712.1"/>
    <property type="molecule type" value="Genomic_DNA"/>
</dbReference>
<dbReference type="InterPro" id="IPR029006">
    <property type="entry name" value="ADF-H/Gelsolin-like_dom_sf"/>
</dbReference>